<feature type="region of interest" description="Disordered" evidence="8">
    <location>
        <begin position="32"/>
        <end position="89"/>
    </location>
</feature>
<dbReference type="PROSITE" id="PS50832">
    <property type="entry name" value="S1_IF1_TYPE"/>
    <property type="match status" value="1"/>
</dbReference>
<reference evidence="9" key="2">
    <citation type="submission" date="2025-08" db="UniProtKB">
        <authorList>
            <consortium name="Ensembl"/>
        </authorList>
    </citation>
    <scope>IDENTIFICATION</scope>
</reference>
<keyword evidence="3" id="KW-0820">tRNA-binding</keyword>
<dbReference type="Pfam" id="PF01176">
    <property type="entry name" value="eIF-1a"/>
    <property type="match status" value="1"/>
</dbReference>
<comment type="similarity">
    <text evidence="1">Belongs to the eIF-1A family.</text>
</comment>
<dbReference type="InterPro" id="IPR006196">
    <property type="entry name" value="RNA-binding_domain_S1_IF1"/>
</dbReference>
<feature type="compositionally biased region" description="Basic residues" evidence="8">
    <location>
        <begin position="207"/>
        <end position="218"/>
    </location>
</feature>
<proteinExistence type="inferred from homology"/>
<keyword evidence="10" id="KW-1185">Reference proteome</keyword>
<feature type="region of interest" description="Disordered" evidence="8">
    <location>
        <begin position="352"/>
        <end position="382"/>
    </location>
</feature>
<evidence type="ECO:0000313" key="9">
    <source>
        <dbReference type="Ensembl" id="ENSCMUP00000007698.2"/>
    </source>
</evidence>
<accession>A0A8C3DNN0</accession>
<feature type="compositionally biased region" description="Acidic residues" evidence="8">
    <location>
        <begin position="362"/>
        <end position="382"/>
    </location>
</feature>
<feature type="compositionally biased region" description="Low complexity" evidence="8">
    <location>
        <begin position="66"/>
        <end position="80"/>
    </location>
</feature>
<feature type="compositionally biased region" description="Low complexity" evidence="8">
    <location>
        <begin position="103"/>
        <end position="126"/>
    </location>
</feature>
<feature type="compositionally biased region" description="Low complexity" evidence="8">
    <location>
        <begin position="140"/>
        <end position="172"/>
    </location>
</feature>
<organism evidence="9 10">
    <name type="scientific">Corvus moneduloides</name>
    <name type="common">New Caledonian crow</name>
    <dbReference type="NCBI Taxonomy" id="1196302"/>
    <lineage>
        <taxon>Eukaryota</taxon>
        <taxon>Metazoa</taxon>
        <taxon>Chordata</taxon>
        <taxon>Craniata</taxon>
        <taxon>Vertebrata</taxon>
        <taxon>Euteleostomi</taxon>
        <taxon>Archelosauria</taxon>
        <taxon>Archosauria</taxon>
        <taxon>Dinosauria</taxon>
        <taxon>Saurischia</taxon>
        <taxon>Theropoda</taxon>
        <taxon>Coelurosauria</taxon>
        <taxon>Aves</taxon>
        <taxon>Neognathae</taxon>
        <taxon>Neoaves</taxon>
        <taxon>Telluraves</taxon>
        <taxon>Australaves</taxon>
        <taxon>Passeriformes</taxon>
        <taxon>Corvoidea</taxon>
        <taxon>Corvidae</taxon>
        <taxon>Corvus</taxon>
    </lineage>
</organism>
<evidence type="ECO:0000256" key="3">
    <source>
        <dbReference type="ARBA" id="ARBA00022555"/>
    </source>
</evidence>
<dbReference type="Gene3D" id="2.40.50.140">
    <property type="entry name" value="Nucleic acid-binding proteins"/>
    <property type="match status" value="2"/>
</dbReference>
<dbReference type="Proteomes" id="UP000694553">
    <property type="component" value="Unassembled WGS sequence"/>
</dbReference>
<dbReference type="InterPro" id="IPR018104">
    <property type="entry name" value="TIF_eIF-1A_CS"/>
</dbReference>
<comment type="subunit">
    <text evidence="7">Component of the 43S pre-initiation complex (43S PIC), which is composed of the 40S ribosomal subunit, EIF1, eIF1A (EIF1AX), eIF3 complex, EIF5 and eIF2-GTP-initiator tRNA complex (eIF2 ternary complex). Interacts with EIF5; this interaction contributes to the maintenance of EIF1 within the open 43S PIC. Interacts through its C-terminal domain (CTD) with the CTD of EIF5B; from the location of the start codon by the 43S complex until the formation of the 80S complex.</text>
</comment>
<feature type="compositionally biased region" description="Basic and acidic residues" evidence="8">
    <location>
        <begin position="219"/>
        <end position="228"/>
    </location>
</feature>
<dbReference type="CDD" id="cd05793">
    <property type="entry name" value="S1_IF1A"/>
    <property type="match status" value="1"/>
</dbReference>
<evidence type="ECO:0000256" key="6">
    <source>
        <dbReference type="ARBA" id="ARBA00045454"/>
    </source>
</evidence>
<dbReference type="GO" id="GO:0000049">
    <property type="term" value="F:tRNA binding"/>
    <property type="evidence" value="ECO:0007669"/>
    <property type="project" value="UniProtKB-KW"/>
</dbReference>
<evidence type="ECO:0000256" key="2">
    <source>
        <dbReference type="ARBA" id="ARBA00022540"/>
    </source>
</evidence>
<feature type="region of interest" description="Disordered" evidence="8">
    <location>
        <begin position="103"/>
        <end position="228"/>
    </location>
</feature>
<dbReference type="SUPFAM" id="SSF50249">
    <property type="entry name" value="Nucleic acid-binding proteins"/>
    <property type="match status" value="2"/>
</dbReference>
<evidence type="ECO:0000256" key="8">
    <source>
        <dbReference type="SAM" id="MobiDB-lite"/>
    </source>
</evidence>
<keyword evidence="2" id="KW-0396">Initiation factor</keyword>
<dbReference type="Ensembl" id="ENSCMUT00000008303.2">
    <property type="protein sequence ID" value="ENSCMUP00000007698.2"/>
    <property type="gene ID" value="ENSCMUG00000005050.2"/>
</dbReference>
<keyword evidence="4" id="KW-0648">Protein biosynthesis</keyword>
<dbReference type="SMART" id="SM00652">
    <property type="entry name" value="eIF1a"/>
    <property type="match status" value="1"/>
</dbReference>
<evidence type="ECO:0000256" key="5">
    <source>
        <dbReference type="ARBA" id="ARBA00032507"/>
    </source>
</evidence>
<feature type="compositionally biased region" description="Low complexity" evidence="8">
    <location>
        <begin position="32"/>
        <end position="46"/>
    </location>
</feature>
<evidence type="ECO:0000313" key="10">
    <source>
        <dbReference type="Proteomes" id="UP000694553"/>
    </source>
</evidence>
<sequence length="382" mass="40345">VPCRCWKELPLTPLPRSAVRCPGAGWVRAARSSSSSFSLNSTQSPSQCPGGAVPEAGAGWVRAARSSSSSFSLNSTQSPSQCPGGAVPEAGAGWVRAARSSSSSFSLNSTQSPSQCPGGAVPEAGAGPPGPGRRLGGAGVRRAAGGRCGRLGVAAGAQRTSPRSPGPAAGPARSRRRARTAAPARSPRPEPLPQPLRGGAFGAMPKNKGKGGKNRRRGKNENESEKRELVFKEDGQEYAQVIKMLGNGRLEALCFDGVKRLCHIRGKLRKKGCQVYVSAFLTLLSSDGIPSGPCQVLHLPVLCWCMVWINTSDIILIGLRDYQDNKADVILKYNADEARSLKAYGELPEHAKINETDTFGPGDDDEIQFDDIGDDDEDIDDI</sequence>
<dbReference type="InterPro" id="IPR001253">
    <property type="entry name" value="TIF_eIF-1A"/>
</dbReference>
<protein>
    <recommendedName>
        <fullName evidence="5">Eukaryotic translation initiation factor 4C</fullName>
    </recommendedName>
</protein>
<evidence type="ECO:0000256" key="1">
    <source>
        <dbReference type="ARBA" id="ARBA00007392"/>
    </source>
</evidence>
<reference evidence="10" key="1">
    <citation type="submission" date="2019-10" db="EMBL/GenBank/DDBJ databases">
        <title>Corvus moneduloides (New Caledonian crow) genome, bCorMon1, primary haplotype.</title>
        <authorList>
            <person name="Rutz C."/>
            <person name="Fungtammasan C."/>
            <person name="Mountcastle J."/>
            <person name="Formenti G."/>
            <person name="Chow W."/>
            <person name="Howe K."/>
            <person name="Steele M.P."/>
            <person name="Fernandes J."/>
            <person name="Gilbert M.T.P."/>
            <person name="Fedrigo O."/>
            <person name="Jarvis E.D."/>
            <person name="Gemmell N."/>
        </authorList>
    </citation>
    <scope>NUCLEOTIDE SEQUENCE [LARGE SCALE GENOMIC DNA]</scope>
</reference>
<dbReference type="InterPro" id="IPR012340">
    <property type="entry name" value="NA-bd_OB-fold"/>
</dbReference>
<accession>A0A8U7NTG1</accession>
<dbReference type="GO" id="GO:0003743">
    <property type="term" value="F:translation initiation factor activity"/>
    <property type="evidence" value="ECO:0007669"/>
    <property type="project" value="UniProtKB-UniRule"/>
</dbReference>
<gene>
    <name evidence="9" type="primary">EIF1AX</name>
</gene>
<evidence type="ECO:0000256" key="7">
    <source>
        <dbReference type="ARBA" id="ARBA00047113"/>
    </source>
</evidence>
<keyword evidence="3" id="KW-0694">RNA-binding</keyword>
<comment type="function">
    <text evidence="6">Component of the 43S pre-initiation complex (43S PIC), which binds to the mRNA cap-proximal region, scans mRNA 5'-untranslated region, and locates the initiation codon. This protein enhances formation of the cap-proximal complex. Together with EIF1, facilitates scanning, start codon recognition, promotion of the assembly of 48S complex at the initiation codon (43S PIC becomes 48S PIC after the start codon is reached), and dissociation of aberrant complexes. After start codon location, together with EIF5B orients the initiator methionine-tRNA in a conformation that allows 60S ribosomal subunit joining to form the 80S initiation complex. Is released after 80S initiation complex formation, just after GTP hydrolysis by EIF5B, and before release of EIF5B. Its globular part is located in the A site of the 40S ribosomal subunit. Its interaction with EIF5 during scanning contribute to the maintenance of EIF1 within the open 43S PIC. In contrast to yeast orthologs, does not bind EIF1.</text>
</comment>
<reference evidence="9" key="3">
    <citation type="submission" date="2025-09" db="UniProtKB">
        <authorList>
            <consortium name="Ensembl"/>
        </authorList>
    </citation>
    <scope>IDENTIFICATION</scope>
</reference>
<dbReference type="PANTHER" id="PTHR21668">
    <property type="entry name" value="EIF-1A"/>
    <property type="match status" value="1"/>
</dbReference>
<dbReference type="AlphaFoldDB" id="A0A8C3DNN0"/>
<name>A0A8C3DNN0_CORMO</name>
<evidence type="ECO:0000256" key="4">
    <source>
        <dbReference type="ARBA" id="ARBA00022917"/>
    </source>
</evidence>
<dbReference type="PROSITE" id="PS01262">
    <property type="entry name" value="IF1A"/>
    <property type="match status" value="1"/>
</dbReference>